<keyword evidence="6" id="KW-0813">Transport</keyword>
<evidence type="ECO:0000313" key="9">
    <source>
        <dbReference type="Proteomes" id="UP000520767"/>
    </source>
</evidence>
<keyword evidence="6" id="KW-1003">Cell membrane</keyword>
<evidence type="ECO:0000256" key="6">
    <source>
        <dbReference type="RuleBase" id="RU361157"/>
    </source>
</evidence>
<keyword evidence="3 6" id="KW-1133">Transmembrane helix</keyword>
<feature type="transmembrane region" description="Helical" evidence="6">
    <location>
        <begin position="100"/>
        <end position="124"/>
    </location>
</feature>
<evidence type="ECO:0000256" key="4">
    <source>
        <dbReference type="ARBA" id="ARBA00023136"/>
    </source>
</evidence>
<evidence type="ECO:0000256" key="3">
    <source>
        <dbReference type="ARBA" id="ARBA00022989"/>
    </source>
</evidence>
<evidence type="ECO:0000256" key="1">
    <source>
        <dbReference type="ARBA" id="ARBA00004141"/>
    </source>
</evidence>
<dbReference type="InterPro" id="IPR052902">
    <property type="entry name" value="ABC-2_transporter"/>
</dbReference>
<dbReference type="InterPro" id="IPR013525">
    <property type="entry name" value="ABC2_TM"/>
</dbReference>
<feature type="transmembrane region" description="Helical" evidence="6">
    <location>
        <begin position="136"/>
        <end position="158"/>
    </location>
</feature>
<evidence type="ECO:0000256" key="2">
    <source>
        <dbReference type="ARBA" id="ARBA00022692"/>
    </source>
</evidence>
<comment type="caution">
    <text evidence="8">The sequence shown here is derived from an EMBL/GenBank/DDBJ whole genome shotgun (WGS) entry which is preliminary data.</text>
</comment>
<dbReference type="PIRSF" id="PIRSF006648">
    <property type="entry name" value="DrrB"/>
    <property type="match status" value="1"/>
</dbReference>
<dbReference type="Proteomes" id="UP000520767">
    <property type="component" value="Unassembled WGS sequence"/>
</dbReference>
<comment type="similarity">
    <text evidence="6">Belongs to the ABC-2 integral membrane protein family.</text>
</comment>
<accession>A0A7W7VJL5</accession>
<dbReference type="InterPro" id="IPR000412">
    <property type="entry name" value="ABC_2_transport"/>
</dbReference>
<feature type="transmembrane region" description="Helical" evidence="6">
    <location>
        <begin position="170"/>
        <end position="187"/>
    </location>
</feature>
<name>A0A7W7VJL5_9PSEU</name>
<evidence type="ECO:0000256" key="5">
    <source>
        <dbReference type="ARBA" id="ARBA00023251"/>
    </source>
</evidence>
<dbReference type="GO" id="GO:0043190">
    <property type="term" value="C:ATP-binding cassette (ABC) transporter complex"/>
    <property type="evidence" value="ECO:0007669"/>
    <property type="project" value="InterPro"/>
</dbReference>
<dbReference type="Pfam" id="PF01061">
    <property type="entry name" value="ABC2_membrane"/>
    <property type="match status" value="1"/>
</dbReference>
<evidence type="ECO:0000259" key="7">
    <source>
        <dbReference type="PROSITE" id="PS51012"/>
    </source>
</evidence>
<sequence>MSALSRLTLTETKLFFREPLAVFFMLAFPPILLIIFGAIPSFREADPDIGGQRVIDLYVPIVVAMALAMTALSGLPQMLASYREQGVLRRMRTTPVKPGWMLGAQLLLCTAASVAVMLVLQAIGRVAFDVSLPRQAAAYLLGYLLSALSMLTLGLLIASLAPSGKGASSIGTLLFFPVMFFAGLWAPRDTMPEVLRRISDFTPLGAGVQSLQDATAGHWPQLLHLAVMAGWIIVAGGLAARYFRWE</sequence>
<feature type="transmembrane region" description="Helical" evidence="6">
    <location>
        <begin position="20"/>
        <end position="39"/>
    </location>
</feature>
<keyword evidence="4 6" id="KW-0472">Membrane</keyword>
<keyword evidence="2 6" id="KW-0812">Transmembrane</keyword>
<dbReference type="PROSITE" id="PS51012">
    <property type="entry name" value="ABC_TM2"/>
    <property type="match status" value="1"/>
</dbReference>
<dbReference type="GO" id="GO:0046677">
    <property type="term" value="P:response to antibiotic"/>
    <property type="evidence" value="ECO:0007669"/>
    <property type="project" value="UniProtKB-KW"/>
</dbReference>
<feature type="domain" description="ABC transmembrane type-2" evidence="7">
    <location>
        <begin position="20"/>
        <end position="246"/>
    </location>
</feature>
<comment type="subcellular location">
    <subcellularLocation>
        <location evidence="6">Cell membrane</location>
        <topology evidence="6">Multi-pass membrane protein</topology>
    </subcellularLocation>
    <subcellularLocation>
        <location evidence="1">Membrane</location>
        <topology evidence="1">Multi-pass membrane protein</topology>
    </subcellularLocation>
</comment>
<dbReference type="PANTHER" id="PTHR43027:SF2">
    <property type="entry name" value="TRANSPORT PERMEASE PROTEIN"/>
    <property type="match status" value="1"/>
</dbReference>
<organism evidence="8 9">
    <name type="scientific">Actinophytocola algeriensis</name>
    <dbReference type="NCBI Taxonomy" id="1768010"/>
    <lineage>
        <taxon>Bacteria</taxon>
        <taxon>Bacillati</taxon>
        <taxon>Actinomycetota</taxon>
        <taxon>Actinomycetes</taxon>
        <taxon>Pseudonocardiales</taxon>
        <taxon>Pseudonocardiaceae</taxon>
    </lineage>
</organism>
<dbReference type="RefSeq" id="WP_184816444.1">
    <property type="nucleotide sequence ID" value="NZ_JACHJQ010000013.1"/>
</dbReference>
<keyword evidence="5" id="KW-0046">Antibiotic resistance</keyword>
<feature type="transmembrane region" description="Helical" evidence="6">
    <location>
        <begin position="222"/>
        <end position="243"/>
    </location>
</feature>
<reference evidence="8 9" key="1">
    <citation type="submission" date="2020-08" db="EMBL/GenBank/DDBJ databases">
        <title>Genomic Encyclopedia of Type Strains, Phase III (KMG-III): the genomes of soil and plant-associated and newly described type strains.</title>
        <authorList>
            <person name="Whitman W."/>
        </authorList>
    </citation>
    <scope>NUCLEOTIDE SEQUENCE [LARGE SCALE GENOMIC DNA]</scope>
    <source>
        <strain evidence="8 9">CECT 8960</strain>
    </source>
</reference>
<feature type="transmembrane region" description="Helical" evidence="6">
    <location>
        <begin position="59"/>
        <end position="79"/>
    </location>
</feature>
<evidence type="ECO:0000313" key="8">
    <source>
        <dbReference type="EMBL" id="MBB4912464.1"/>
    </source>
</evidence>
<proteinExistence type="inferred from homology"/>
<dbReference type="GO" id="GO:0140359">
    <property type="term" value="F:ABC-type transporter activity"/>
    <property type="evidence" value="ECO:0007669"/>
    <property type="project" value="InterPro"/>
</dbReference>
<gene>
    <name evidence="8" type="ORF">FHR82_008735</name>
</gene>
<dbReference type="PANTHER" id="PTHR43027">
    <property type="entry name" value="DOXORUBICIN RESISTANCE ABC TRANSPORTER PERMEASE PROTEIN DRRC-RELATED"/>
    <property type="match status" value="1"/>
</dbReference>
<dbReference type="InterPro" id="IPR047817">
    <property type="entry name" value="ABC2_TM_bact-type"/>
</dbReference>
<dbReference type="EMBL" id="JACHJQ010000013">
    <property type="protein sequence ID" value="MBB4912464.1"/>
    <property type="molecule type" value="Genomic_DNA"/>
</dbReference>
<dbReference type="AlphaFoldDB" id="A0A7W7VJL5"/>
<keyword evidence="9" id="KW-1185">Reference proteome</keyword>
<protein>
    <recommendedName>
        <fullName evidence="6">Transport permease protein</fullName>
    </recommendedName>
</protein>